<keyword evidence="4" id="KW-0408">Iron</keyword>
<name>A0ABW2JMU2_9ACTN</name>
<dbReference type="Gene3D" id="2.102.10.10">
    <property type="entry name" value="Rieske [2Fe-2S] iron-sulphur domain"/>
    <property type="match status" value="1"/>
</dbReference>
<evidence type="ECO:0000259" key="6">
    <source>
        <dbReference type="PROSITE" id="PS51296"/>
    </source>
</evidence>
<proteinExistence type="predicted"/>
<keyword evidence="8" id="KW-1185">Reference proteome</keyword>
<evidence type="ECO:0000256" key="4">
    <source>
        <dbReference type="ARBA" id="ARBA00023004"/>
    </source>
</evidence>
<dbReference type="InterPro" id="IPR036922">
    <property type="entry name" value="Rieske_2Fe-2S_sf"/>
</dbReference>
<dbReference type="InterPro" id="IPR017941">
    <property type="entry name" value="Rieske_2Fe-2S"/>
</dbReference>
<comment type="caution">
    <text evidence="7">The sequence shown here is derived from an EMBL/GenBank/DDBJ whole genome shotgun (WGS) entry which is preliminary data.</text>
</comment>
<dbReference type="RefSeq" id="WP_381833749.1">
    <property type="nucleotide sequence ID" value="NZ_JBHTCF010000010.1"/>
</dbReference>
<keyword evidence="1" id="KW-0001">2Fe-2S</keyword>
<dbReference type="InterPro" id="IPR050584">
    <property type="entry name" value="Cholesterol_7-desaturase"/>
</dbReference>
<organism evidence="7 8">
    <name type="scientific">Streptomyces monticola</name>
    <dbReference type="NCBI Taxonomy" id="2666263"/>
    <lineage>
        <taxon>Bacteria</taxon>
        <taxon>Bacillati</taxon>
        <taxon>Actinomycetota</taxon>
        <taxon>Actinomycetes</taxon>
        <taxon>Kitasatosporales</taxon>
        <taxon>Streptomycetaceae</taxon>
        <taxon>Streptomyces</taxon>
    </lineage>
</organism>
<protein>
    <submittedName>
        <fullName evidence="7">Rieske 2Fe-2S domain-containing protein</fullName>
    </submittedName>
</protein>
<evidence type="ECO:0000256" key="2">
    <source>
        <dbReference type="ARBA" id="ARBA00022723"/>
    </source>
</evidence>
<keyword evidence="3" id="KW-0560">Oxidoreductase</keyword>
<accession>A0ABW2JMU2</accession>
<feature type="domain" description="Rieske" evidence="6">
    <location>
        <begin position="36"/>
        <end position="140"/>
    </location>
</feature>
<dbReference type="PANTHER" id="PTHR21266">
    <property type="entry name" value="IRON-SULFUR DOMAIN CONTAINING PROTEIN"/>
    <property type="match status" value="1"/>
</dbReference>
<evidence type="ECO:0000313" key="7">
    <source>
        <dbReference type="EMBL" id="MFC7307213.1"/>
    </source>
</evidence>
<evidence type="ECO:0000256" key="3">
    <source>
        <dbReference type="ARBA" id="ARBA00023002"/>
    </source>
</evidence>
<dbReference type="InterPro" id="IPR044043">
    <property type="entry name" value="VanA_C_cat"/>
</dbReference>
<reference evidence="8" key="1">
    <citation type="journal article" date="2019" name="Int. J. Syst. Evol. Microbiol.">
        <title>The Global Catalogue of Microorganisms (GCM) 10K type strain sequencing project: providing services to taxonomists for standard genome sequencing and annotation.</title>
        <authorList>
            <consortium name="The Broad Institute Genomics Platform"/>
            <consortium name="The Broad Institute Genome Sequencing Center for Infectious Disease"/>
            <person name="Wu L."/>
            <person name="Ma J."/>
        </authorList>
    </citation>
    <scope>NUCLEOTIDE SEQUENCE [LARGE SCALE GENOMIC DNA]</scope>
    <source>
        <strain evidence="8">SYNS20</strain>
    </source>
</reference>
<dbReference type="Proteomes" id="UP001596523">
    <property type="component" value="Unassembled WGS sequence"/>
</dbReference>
<dbReference type="EMBL" id="JBHTCF010000010">
    <property type="protein sequence ID" value="MFC7307213.1"/>
    <property type="molecule type" value="Genomic_DNA"/>
</dbReference>
<dbReference type="PANTHER" id="PTHR21266:SF60">
    <property type="entry name" value="3-KETOSTEROID-9-ALPHA-MONOOXYGENASE, OXYGENASE COMPONENT"/>
    <property type="match status" value="1"/>
</dbReference>
<dbReference type="PROSITE" id="PS51296">
    <property type="entry name" value="RIESKE"/>
    <property type="match status" value="1"/>
</dbReference>
<evidence type="ECO:0000256" key="5">
    <source>
        <dbReference type="ARBA" id="ARBA00023014"/>
    </source>
</evidence>
<dbReference type="Pfam" id="PF00355">
    <property type="entry name" value="Rieske"/>
    <property type="match status" value="1"/>
</dbReference>
<dbReference type="SUPFAM" id="SSF55961">
    <property type="entry name" value="Bet v1-like"/>
    <property type="match status" value="1"/>
</dbReference>
<keyword evidence="2" id="KW-0479">Metal-binding</keyword>
<keyword evidence="5" id="KW-0411">Iron-sulfur</keyword>
<dbReference type="SUPFAM" id="SSF50022">
    <property type="entry name" value="ISP domain"/>
    <property type="match status" value="1"/>
</dbReference>
<dbReference type="Gene3D" id="3.90.380.10">
    <property type="entry name" value="Naphthalene 1,2-dioxygenase Alpha Subunit, Chain A, domain 1"/>
    <property type="match status" value="1"/>
</dbReference>
<sequence>MTVTTDSPVTTLTDAATAGRGRSADEIYATGVRNQWYAVCPSGFVAPGAMRRITRLGVDWLLFRQANGKLHLLEDRCPHRGARLSLGKHLGDRVACWYHGVEVAGDGTVTSVPALPGCNLEGKQLVASPPVIETAGAVLAYFGDARHPAPAELTLPEPLTDEGTEAILCYAEWNVGWRYALENVLDPMHGAFLHHDSHTMADGDTQARFRIRETERGFFFEKTDQRGVNFDWVELCRTGVDWMDLTIPYPPSAGPGGHFGIVGMATPIDADRCGVFFWRYRKVTGWQRDTWRFLYKTLIEERHWNVLEQDRTMLEGLPRDADQAENLYQHDLGVVRVRRMYRAEAEKQAAAQSGS</sequence>
<evidence type="ECO:0000256" key="1">
    <source>
        <dbReference type="ARBA" id="ARBA00022714"/>
    </source>
</evidence>
<dbReference type="Pfam" id="PF19112">
    <property type="entry name" value="VanA_C"/>
    <property type="match status" value="1"/>
</dbReference>
<evidence type="ECO:0000313" key="8">
    <source>
        <dbReference type="Proteomes" id="UP001596523"/>
    </source>
</evidence>
<gene>
    <name evidence="7" type="ORF">ACFQVC_23670</name>
</gene>